<dbReference type="AlphaFoldDB" id="A0A453PVE4"/>
<organism evidence="2 3">
    <name type="scientific">Aegilops tauschii subsp. strangulata</name>
    <name type="common">Goatgrass</name>
    <dbReference type="NCBI Taxonomy" id="200361"/>
    <lineage>
        <taxon>Eukaryota</taxon>
        <taxon>Viridiplantae</taxon>
        <taxon>Streptophyta</taxon>
        <taxon>Embryophyta</taxon>
        <taxon>Tracheophyta</taxon>
        <taxon>Spermatophyta</taxon>
        <taxon>Magnoliopsida</taxon>
        <taxon>Liliopsida</taxon>
        <taxon>Poales</taxon>
        <taxon>Poaceae</taxon>
        <taxon>BOP clade</taxon>
        <taxon>Pooideae</taxon>
        <taxon>Triticodae</taxon>
        <taxon>Triticeae</taxon>
        <taxon>Triticinae</taxon>
        <taxon>Aegilops</taxon>
    </lineage>
</organism>
<proteinExistence type="predicted"/>
<dbReference type="EnsemblPlants" id="AET6Gv20873600.28">
    <property type="protein sequence ID" value="AET6Gv20873600.28"/>
    <property type="gene ID" value="AET6Gv20873600"/>
</dbReference>
<keyword evidence="3" id="KW-1185">Reference proteome</keyword>
<reference evidence="2" key="5">
    <citation type="journal article" date="2021" name="G3 (Bethesda)">
        <title>Aegilops tauschii genome assembly Aet v5.0 features greater sequence contiguity and improved annotation.</title>
        <authorList>
            <person name="Wang L."/>
            <person name="Zhu T."/>
            <person name="Rodriguez J.C."/>
            <person name="Deal K.R."/>
            <person name="Dubcovsky J."/>
            <person name="McGuire P.E."/>
            <person name="Lux T."/>
            <person name="Spannagl M."/>
            <person name="Mayer K.F.X."/>
            <person name="Baldrich P."/>
            <person name="Meyers B.C."/>
            <person name="Huo N."/>
            <person name="Gu Y.Q."/>
            <person name="Zhou H."/>
            <person name="Devos K.M."/>
            <person name="Bennetzen J.L."/>
            <person name="Unver T."/>
            <person name="Budak H."/>
            <person name="Gulick P.J."/>
            <person name="Galiba G."/>
            <person name="Kalapos B."/>
            <person name="Nelson D.R."/>
            <person name="Li P."/>
            <person name="You F.M."/>
            <person name="Luo M.C."/>
            <person name="Dvorak J."/>
        </authorList>
    </citation>
    <scope>NUCLEOTIDE SEQUENCE [LARGE SCALE GENOMIC DNA]</scope>
    <source>
        <strain evidence="2">cv. AL8/78</strain>
    </source>
</reference>
<feature type="region of interest" description="Disordered" evidence="1">
    <location>
        <begin position="71"/>
        <end position="105"/>
    </location>
</feature>
<reference evidence="2" key="4">
    <citation type="submission" date="2019-03" db="UniProtKB">
        <authorList>
            <consortium name="EnsemblPlants"/>
        </authorList>
    </citation>
    <scope>IDENTIFICATION</scope>
</reference>
<sequence length="144" mass="16196">SLLTPSTALHYMLVTNISLSPIFMDHHLLVLAQFNLGIITDLKGLFILSVVQNHDRVHAAEKAAQLLEDKNRQQEAAQMKANRAAKRARRDNRKNAQGKKESAPVDSLNLPSRSWFIASLPLQTIRVLSDIHSSLTFMKLLVYL</sequence>
<evidence type="ECO:0000313" key="3">
    <source>
        <dbReference type="Proteomes" id="UP000015105"/>
    </source>
</evidence>
<reference evidence="3" key="1">
    <citation type="journal article" date="2014" name="Science">
        <title>Ancient hybridizations among the ancestral genomes of bread wheat.</title>
        <authorList>
            <consortium name="International Wheat Genome Sequencing Consortium,"/>
            <person name="Marcussen T."/>
            <person name="Sandve S.R."/>
            <person name="Heier L."/>
            <person name="Spannagl M."/>
            <person name="Pfeifer M."/>
            <person name="Jakobsen K.S."/>
            <person name="Wulff B.B."/>
            <person name="Steuernagel B."/>
            <person name="Mayer K.F."/>
            <person name="Olsen O.A."/>
        </authorList>
    </citation>
    <scope>NUCLEOTIDE SEQUENCE [LARGE SCALE GENOMIC DNA]</scope>
    <source>
        <strain evidence="3">cv. AL8/78</strain>
    </source>
</reference>
<accession>A0A453PVE4</accession>
<dbReference type="Proteomes" id="UP000015105">
    <property type="component" value="Chromosome 6D"/>
</dbReference>
<name>A0A453PVE4_AEGTS</name>
<dbReference type="Gramene" id="AET6Gv20873600.28">
    <property type="protein sequence ID" value="AET6Gv20873600.28"/>
    <property type="gene ID" value="AET6Gv20873600"/>
</dbReference>
<feature type="compositionally biased region" description="Basic residues" evidence="1">
    <location>
        <begin position="83"/>
        <end position="92"/>
    </location>
</feature>
<reference evidence="2" key="3">
    <citation type="journal article" date="2017" name="Nature">
        <title>Genome sequence of the progenitor of the wheat D genome Aegilops tauschii.</title>
        <authorList>
            <person name="Luo M.C."/>
            <person name="Gu Y.Q."/>
            <person name="Puiu D."/>
            <person name="Wang H."/>
            <person name="Twardziok S.O."/>
            <person name="Deal K.R."/>
            <person name="Huo N."/>
            <person name="Zhu T."/>
            <person name="Wang L."/>
            <person name="Wang Y."/>
            <person name="McGuire P.E."/>
            <person name="Liu S."/>
            <person name="Long H."/>
            <person name="Ramasamy R.K."/>
            <person name="Rodriguez J.C."/>
            <person name="Van S.L."/>
            <person name="Yuan L."/>
            <person name="Wang Z."/>
            <person name="Xia Z."/>
            <person name="Xiao L."/>
            <person name="Anderson O.D."/>
            <person name="Ouyang S."/>
            <person name="Liang Y."/>
            <person name="Zimin A.V."/>
            <person name="Pertea G."/>
            <person name="Qi P."/>
            <person name="Bennetzen J.L."/>
            <person name="Dai X."/>
            <person name="Dawson M.W."/>
            <person name="Muller H.G."/>
            <person name="Kugler K."/>
            <person name="Rivarola-Duarte L."/>
            <person name="Spannagl M."/>
            <person name="Mayer K.F.X."/>
            <person name="Lu F.H."/>
            <person name="Bevan M.W."/>
            <person name="Leroy P."/>
            <person name="Li P."/>
            <person name="You F.M."/>
            <person name="Sun Q."/>
            <person name="Liu Z."/>
            <person name="Lyons E."/>
            <person name="Wicker T."/>
            <person name="Salzberg S.L."/>
            <person name="Devos K.M."/>
            <person name="Dvorak J."/>
        </authorList>
    </citation>
    <scope>NUCLEOTIDE SEQUENCE [LARGE SCALE GENOMIC DNA]</scope>
    <source>
        <strain evidence="2">cv. AL8/78</strain>
    </source>
</reference>
<evidence type="ECO:0000313" key="2">
    <source>
        <dbReference type="EnsemblPlants" id="AET6Gv20873600.28"/>
    </source>
</evidence>
<evidence type="ECO:0000256" key="1">
    <source>
        <dbReference type="SAM" id="MobiDB-lite"/>
    </source>
</evidence>
<reference evidence="3" key="2">
    <citation type="journal article" date="2017" name="Nat. Plants">
        <title>The Aegilops tauschii genome reveals multiple impacts of transposons.</title>
        <authorList>
            <person name="Zhao G."/>
            <person name="Zou C."/>
            <person name="Li K."/>
            <person name="Wang K."/>
            <person name="Li T."/>
            <person name="Gao L."/>
            <person name="Zhang X."/>
            <person name="Wang H."/>
            <person name="Yang Z."/>
            <person name="Liu X."/>
            <person name="Jiang W."/>
            <person name="Mao L."/>
            <person name="Kong X."/>
            <person name="Jiao Y."/>
            <person name="Jia J."/>
        </authorList>
    </citation>
    <scope>NUCLEOTIDE SEQUENCE [LARGE SCALE GENOMIC DNA]</scope>
    <source>
        <strain evidence="3">cv. AL8/78</strain>
    </source>
</reference>
<protein>
    <submittedName>
        <fullName evidence="2">Uncharacterized protein</fullName>
    </submittedName>
</protein>